<dbReference type="Proteomes" id="UP001249851">
    <property type="component" value="Unassembled WGS sequence"/>
</dbReference>
<dbReference type="GO" id="GO:0008270">
    <property type="term" value="F:zinc ion binding"/>
    <property type="evidence" value="ECO:0007669"/>
    <property type="project" value="UniProtKB-KW"/>
</dbReference>
<reference evidence="3" key="1">
    <citation type="journal article" date="2023" name="G3 (Bethesda)">
        <title>Whole genome assembly and annotation of the endangered Caribbean coral Acropora cervicornis.</title>
        <authorList>
            <person name="Selwyn J.D."/>
            <person name="Vollmer S.V."/>
        </authorList>
    </citation>
    <scope>NUCLEOTIDE SEQUENCE</scope>
    <source>
        <strain evidence="3">K2</strain>
    </source>
</reference>
<dbReference type="Gene3D" id="3.10.10.10">
    <property type="entry name" value="HIV Type 1 Reverse Transcriptase, subunit A, domain 1"/>
    <property type="match status" value="1"/>
</dbReference>
<dbReference type="Gene3D" id="2.40.70.10">
    <property type="entry name" value="Acid Proteases"/>
    <property type="match status" value="1"/>
</dbReference>
<keyword evidence="4" id="KW-1185">Reference proteome</keyword>
<dbReference type="InterPro" id="IPR021109">
    <property type="entry name" value="Peptidase_aspartic_dom_sf"/>
</dbReference>
<dbReference type="AlphaFoldDB" id="A0AAD9Q4C0"/>
<accession>A0AAD9Q4C0</accession>
<dbReference type="PROSITE" id="PS50158">
    <property type="entry name" value="ZF_CCHC"/>
    <property type="match status" value="1"/>
</dbReference>
<dbReference type="GO" id="GO:0016779">
    <property type="term" value="F:nucleotidyltransferase activity"/>
    <property type="evidence" value="ECO:0007669"/>
    <property type="project" value="UniProtKB-KW"/>
</dbReference>
<evidence type="ECO:0000313" key="4">
    <source>
        <dbReference type="Proteomes" id="UP001249851"/>
    </source>
</evidence>
<organism evidence="3 4">
    <name type="scientific">Acropora cervicornis</name>
    <name type="common">Staghorn coral</name>
    <dbReference type="NCBI Taxonomy" id="6130"/>
    <lineage>
        <taxon>Eukaryota</taxon>
        <taxon>Metazoa</taxon>
        <taxon>Cnidaria</taxon>
        <taxon>Anthozoa</taxon>
        <taxon>Hexacorallia</taxon>
        <taxon>Scleractinia</taxon>
        <taxon>Astrocoeniina</taxon>
        <taxon>Acroporidae</taxon>
        <taxon>Acropora</taxon>
    </lineage>
</organism>
<dbReference type="SUPFAM" id="SSF50630">
    <property type="entry name" value="Acid proteases"/>
    <property type="match status" value="1"/>
</dbReference>
<dbReference type="SUPFAM" id="SSF57756">
    <property type="entry name" value="Retrovirus zinc finger-like domains"/>
    <property type="match status" value="1"/>
</dbReference>
<comment type="caution">
    <text evidence="3">The sequence shown here is derived from an EMBL/GenBank/DDBJ whole genome shotgun (WGS) entry which is preliminary data.</text>
</comment>
<dbReference type="GO" id="GO:0003676">
    <property type="term" value="F:nucleic acid binding"/>
    <property type="evidence" value="ECO:0007669"/>
    <property type="project" value="InterPro"/>
</dbReference>
<sequence length="721" mass="81972">MAGRPPFDQFSSEEEDIDSYLERLQEYFIAYDIKDGTEHAAKRRALLLASIGSVSYRVLKDLSFPDAPNMKTFEQLATLLHGHYKPIRLKVAERYRFHSANQRPGESITDFVRELKKLAGTCEFTNDQLQDSLRDRFICGLRSEQIKRKLLSANYTFQEAVDAAIAQETAQKDVQALGSNSLGLRSPAGVNKVRRDNLVSRNRMYTTGRHNARNDKQMQPTGATQCCFRCGLTNHSPDKCKYKDFECHRCHQKGHMRSECRNMKPPRPEAEVRQHVRLADQDAAGEAPEGGEDQFFESIFNLDGAQPSVSQNSAMATPAVKVPVLIEDTESLMEVDTGAAASILSYSDYDRHFKYLALKPVQRSFHAYAGTPLDVAGQILVDVEHNGQRATLPLLVVHAESYAPPLLGRSWLTKIRLDWSTLFSPPISQVSVDQDNDVRVERLKEQYREIFKPELETVKGVKAKLYLKENAKPVFQRARPVPYALRPAVEEELKRMESDGVLKPTEVSDWATPIVCVPKTDGPHNAVADALLQLPLPSTLSGENAIFKVEERLVDSLPITHKEISHATQVDPVLSKVLEFVRHGWPQPVEDIRLKPYFNRRFELSVEQGWLLWGLRVIIPYRYQADMLEELHTGICGRRTPGGQARLLNRVAQNLTYLCSTMVAFGNDIWTTLGVIAWTARFRSQRMNENLRATLQIQLHSPQELRMFQYRVSYQQILEIK</sequence>
<dbReference type="InterPro" id="IPR043502">
    <property type="entry name" value="DNA/RNA_pol_sf"/>
</dbReference>
<dbReference type="InterPro" id="IPR001878">
    <property type="entry name" value="Znf_CCHC"/>
</dbReference>
<gene>
    <name evidence="3" type="ORF">P5673_024473</name>
</gene>
<feature type="domain" description="CCHC-type" evidence="2">
    <location>
        <begin position="247"/>
        <end position="262"/>
    </location>
</feature>
<dbReference type="PANTHER" id="PTHR37984:SF13">
    <property type="entry name" value="RIBONUCLEASE H"/>
    <property type="match status" value="1"/>
</dbReference>
<dbReference type="GO" id="GO:0004519">
    <property type="term" value="F:endonuclease activity"/>
    <property type="evidence" value="ECO:0007669"/>
    <property type="project" value="UniProtKB-KW"/>
</dbReference>
<dbReference type="InterPro" id="IPR050951">
    <property type="entry name" value="Retrovirus_Pol_polyprotein"/>
</dbReference>
<dbReference type="InterPro" id="IPR036875">
    <property type="entry name" value="Znf_CCHC_sf"/>
</dbReference>
<dbReference type="EMBL" id="JARQWQ010000072">
    <property type="protein sequence ID" value="KAK2554121.1"/>
    <property type="molecule type" value="Genomic_DNA"/>
</dbReference>
<name>A0AAD9Q4C0_ACRCE</name>
<dbReference type="SUPFAM" id="SSF56672">
    <property type="entry name" value="DNA/RNA polymerases"/>
    <property type="match status" value="1"/>
</dbReference>
<dbReference type="Gene3D" id="4.10.60.10">
    <property type="entry name" value="Zinc finger, CCHC-type"/>
    <property type="match status" value="1"/>
</dbReference>
<protein>
    <recommendedName>
        <fullName evidence="2">CCHC-type domain-containing protein</fullName>
    </recommendedName>
</protein>
<keyword evidence="1" id="KW-0863">Zinc-finger</keyword>
<evidence type="ECO:0000313" key="3">
    <source>
        <dbReference type="EMBL" id="KAK2554121.1"/>
    </source>
</evidence>
<evidence type="ECO:0000259" key="2">
    <source>
        <dbReference type="PROSITE" id="PS50158"/>
    </source>
</evidence>
<keyword evidence="1" id="KW-0862">Zinc</keyword>
<keyword evidence="1" id="KW-0479">Metal-binding</keyword>
<reference evidence="3" key="2">
    <citation type="journal article" date="2023" name="Science">
        <title>Genomic signatures of disease resistance in endangered staghorn corals.</title>
        <authorList>
            <person name="Vollmer S.V."/>
            <person name="Selwyn J.D."/>
            <person name="Despard B.A."/>
            <person name="Roesel C.L."/>
        </authorList>
    </citation>
    <scope>NUCLEOTIDE SEQUENCE</scope>
    <source>
        <strain evidence="3">K2</strain>
    </source>
</reference>
<dbReference type="SMART" id="SM00343">
    <property type="entry name" value="ZnF_C2HC"/>
    <property type="match status" value="2"/>
</dbReference>
<evidence type="ECO:0000256" key="1">
    <source>
        <dbReference type="PROSITE-ProRule" id="PRU00047"/>
    </source>
</evidence>
<dbReference type="PANTHER" id="PTHR37984">
    <property type="entry name" value="PROTEIN CBG26694"/>
    <property type="match status" value="1"/>
</dbReference>
<proteinExistence type="predicted"/>